<comment type="catalytic activity">
    <reaction evidence="10">
        <text>a quinone + NADH + 5 H(+)(in) = a quinol + NAD(+) + 4 H(+)(out)</text>
        <dbReference type="Rhea" id="RHEA:57888"/>
        <dbReference type="ChEBI" id="CHEBI:15378"/>
        <dbReference type="ChEBI" id="CHEBI:24646"/>
        <dbReference type="ChEBI" id="CHEBI:57540"/>
        <dbReference type="ChEBI" id="CHEBI:57945"/>
        <dbReference type="ChEBI" id="CHEBI:132124"/>
    </reaction>
</comment>
<dbReference type="Gene3D" id="1.10.287.3510">
    <property type="match status" value="1"/>
</dbReference>
<evidence type="ECO:0000256" key="2">
    <source>
        <dbReference type="ARBA" id="ARBA00010519"/>
    </source>
</evidence>
<keyword evidence="7 10" id="KW-1133">Transmembrane helix</keyword>
<gene>
    <name evidence="10" type="primary">nuoK</name>
    <name evidence="11" type="ORF">Mgrana_02803</name>
</gene>
<comment type="subunit">
    <text evidence="10">NDH-1 is composed of 15 different subunits. Subunits NuoA, H, J, K, L, M, N constitute the membrane sector of the complex.</text>
</comment>
<dbReference type="GO" id="GO:0005886">
    <property type="term" value="C:plasma membrane"/>
    <property type="evidence" value="ECO:0007669"/>
    <property type="project" value="UniProtKB-SubCell"/>
</dbReference>
<reference evidence="11 12" key="1">
    <citation type="submission" date="2018-08" db="EMBL/GenBank/DDBJ databases">
        <title>Meiothermus granaticius genome AF-68 sequencing project.</title>
        <authorList>
            <person name="Da Costa M.S."/>
            <person name="Albuquerque L."/>
            <person name="Raposo P."/>
            <person name="Froufe H.J.C."/>
            <person name="Barroso C.S."/>
            <person name="Egas C."/>
        </authorList>
    </citation>
    <scope>NUCLEOTIDE SEQUENCE [LARGE SCALE GENOMIC DNA]</scope>
    <source>
        <strain evidence="11 12">AF-68</strain>
    </source>
</reference>
<dbReference type="GO" id="GO:0050136">
    <property type="term" value="F:NADH dehydrogenase (quinone) (non-electrogenic) activity"/>
    <property type="evidence" value="ECO:0007669"/>
    <property type="project" value="UniProtKB-UniRule"/>
</dbReference>
<name>A0A399F5G3_9DEIN</name>
<keyword evidence="3 10" id="KW-0813">Transport</keyword>
<evidence type="ECO:0000256" key="1">
    <source>
        <dbReference type="ARBA" id="ARBA00004141"/>
    </source>
</evidence>
<comment type="subcellular location">
    <subcellularLocation>
        <location evidence="10">Cell membrane</location>
        <topology evidence="10">Multi-pass membrane protein</topology>
    </subcellularLocation>
    <subcellularLocation>
        <location evidence="1">Membrane</location>
        <topology evidence="1">Multi-pass membrane protein</topology>
    </subcellularLocation>
</comment>
<dbReference type="GO" id="GO:0048038">
    <property type="term" value="F:quinone binding"/>
    <property type="evidence" value="ECO:0007669"/>
    <property type="project" value="UniProtKB-KW"/>
</dbReference>
<evidence type="ECO:0000256" key="4">
    <source>
        <dbReference type="ARBA" id="ARBA00022692"/>
    </source>
</evidence>
<evidence type="ECO:0000256" key="3">
    <source>
        <dbReference type="ARBA" id="ARBA00022448"/>
    </source>
</evidence>
<comment type="caution">
    <text evidence="11">The sequence shown here is derived from an EMBL/GenBank/DDBJ whole genome shotgun (WGS) entry which is preliminary data.</text>
</comment>
<keyword evidence="10" id="KW-1003">Cell membrane</keyword>
<dbReference type="NCBIfam" id="NF004320">
    <property type="entry name" value="PRK05715.1-2"/>
    <property type="match status" value="1"/>
</dbReference>
<evidence type="ECO:0000313" key="11">
    <source>
        <dbReference type="EMBL" id="RIH91310.1"/>
    </source>
</evidence>
<dbReference type="FunFam" id="1.10.287.3510:FF:000001">
    <property type="entry name" value="NADH-quinone oxidoreductase subunit K"/>
    <property type="match status" value="1"/>
</dbReference>
<evidence type="ECO:0000313" key="12">
    <source>
        <dbReference type="Proteomes" id="UP000266178"/>
    </source>
</evidence>
<keyword evidence="6 10" id="KW-1278">Translocase</keyword>
<accession>A0A399F5G3</accession>
<dbReference type="EMBL" id="QWLB01000048">
    <property type="protein sequence ID" value="RIH91310.1"/>
    <property type="molecule type" value="Genomic_DNA"/>
</dbReference>
<protein>
    <recommendedName>
        <fullName evidence="10">NADH-quinone oxidoreductase subunit K</fullName>
        <ecNumber evidence="10">7.1.1.-</ecNumber>
    </recommendedName>
    <alternativeName>
        <fullName evidence="10">NADH dehydrogenase I subunit K</fullName>
    </alternativeName>
    <alternativeName>
        <fullName evidence="10">NDH-1 subunit K</fullName>
    </alternativeName>
</protein>
<feature type="transmembrane region" description="Helical" evidence="10">
    <location>
        <begin position="27"/>
        <end position="45"/>
    </location>
</feature>
<evidence type="ECO:0000256" key="5">
    <source>
        <dbReference type="ARBA" id="ARBA00022719"/>
    </source>
</evidence>
<keyword evidence="5 10" id="KW-0874">Quinone</keyword>
<dbReference type="GO" id="GO:0042773">
    <property type="term" value="P:ATP synthesis coupled electron transport"/>
    <property type="evidence" value="ECO:0007669"/>
    <property type="project" value="InterPro"/>
</dbReference>
<dbReference type="AlphaFoldDB" id="A0A399F5G3"/>
<feature type="transmembrane region" description="Helical" evidence="10">
    <location>
        <begin position="57"/>
        <end position="80"/>
    </location>
</feature>
<dbReference type="PANTHER" id="PTHR11434">
    <property type="entry name" value="NADH-UBIQUINONE OXIDOREDUCTASE SUBUNIT ND4L"/>
    <property type="match status" value="1"/>
</dbReference>
<dbReference type="GO" id="GO:0030964">
    <property type="term" value="C:NADH dehydrogenase complex"/>
    <property type="evidence" value="ECO:0007669"/>
    <property type="project" value="TreeGrafter"/>
</dbReference>
<dbReference type="RefSeq" id="WP_119358247.1">
    <property type="nucleotide sequence ID" value="NZ_BJXM01000003.1"/>
</dbReference>
<proteinExistence type="inferred from homology"/>
<evidence type="ECO:0000256" key="7">
    <source>
        <dbReference type="ARBA" id="ARBA00022989"/>
    </source>
</evidence>
<dbReference type="Pfam" id="PF00420">
    <property type="entry name" value="Oxidored_q2"/>
    <property type="match status" value="1"/>
</dbReference>
<evidence type="ECO:0000256" key="9">
    <source>
        <dbReference type="ARBA" id="ARBA00023136"/>
    </source>
</evidence>
<dbReference type="EC" id="7.1.1.-" evidence="10"/>
<evidence type="ECO:0000256" key="6">
    <source>
        <dbReference type="ARBA" id="ARBA00022967"/>
    </source>
</evidence>
<comment type="similarity">
    <text evidence="2 10">Belongs to the complex I subunit 4L family.</text>
</comment>
<dbReference type="PANTHER" id="PTHR11434:SF21">
    <property type="entry name" value="NADH DEHYDROGENASE SUBUNIT 4L-RELATED"/>
    <property type="match status" value="1"/>
</dbReference>
<keyword evidence="8 10" id="KW-0520">NAD</keyword>
<dbReference type="HAMAP" id="MF_01456">
    <property type="entry name" value="NDH1_NuoK"/>
    <property type="match status" value="1"/>
</dbReference>
<dbReference type="InterPro" id="IPR001133">
    <property type="entry name" value="NADH_UbQ_OxRdtase_chain4L/K"/>
</dbReference>
<keyword evidence="4 10" id="KW-0812">Transmembrane</keyword>
<sequence length="96" mass="10162">MIWLITSALLFATGAYGALTRRTAILVFLSIELMLNAANLALISFAKLTGSLDAQVVALFVIAIAAAEVAVGLGLIVAIFRRRETTSVDDLRGLRG</sequence>
<organism evidence="11 12">
    <name type="scientific">Meiothermus granaticius NBRC 107808</name>
    <dbReference type="NCBI Taxonomy" id="1227551"/>
    <lineage>
        <taxon>Bacteria</taxon>
        <taxon>Thermotogati</taxon>
        <taxon>Deinococcota</taxon>
        <taxon>Deinococci</taxon>
        <taxon>Thermales</taxon>
        <taxon>Thermaceae</taxon>
        <taxon>Meiothermus</taxon>
    </lineage>
</organism>
<dbReference type="InterPro" id="IPR039428">
    <property type="entry name" value="NUOK/Mnh_C1-like"/>
</dbReference>
<dbReference type="OrthoDB" id="9810120at2"/>
<keyword evidence="9 10" id="KW-0472">Membrane</keyword>
<dbReference type="Proteomes" id="UP000266178">
    <property type="component" value="Unassembled WGS sequence"/>
</dbReference>
<comment type="caution">
    <text evidence="10">Lacks conserved residue(s) required for the propagation of feature annotation.</text>
</comment>
<comment type="function">
    <text evidence="10">NDH-1 shuttles electrons from NADH, via FMN and iron-sulfur (Fe-S) centers, to quinones in the respiratory chain. The immediate electron acceptor for the enzyme in this species is believed to be a menaquinone. Couples the redox reaction to proton translocation (for every two electrons transferred, four hydrogen ions are translocated across the cytoplasmic membrane), and thus conserves the redox energy in a proton gradient.</text>
</comment>
<evidence type="ECO:0000256" key="8">
    <source>
        <dbReference type="ARBA" id="ARBA00023027"/>
    </source>
</evidence>
<keyword evidence="11" id="KW-0560">Oxidoreductase</keyword>
<keyword evidence="12" id="KW-1185">Reference proteome</keyword>
<evidence type="ECO:0000256" key="10">
    <source>
        <dbReference type="HAMAP-Rule" id="MF_01456"/>
    </source>
</evidence>